<accession>A0A132NUI2</accession>
<name>A0A132NUI2_GIAIN</name>
<dbReference type="InterPro" id="IPR036872">
    <property type="entry name" value="CH_dom_sf"/>
</dbReference>
<dbReference type="GO" id="GO:0005930">
    <property type="term" value="C:axoneme"/>
    <property type="evidence" value="ECO:0007669"/>
    <property type="project" value="TreeGrafter"/>
</dbReference>
<organism evidence="3 4">
    <name type="scientific">Giardia duodenalis assemblage B</name>
    <dbReference type="NCBI Taxonomy" id="1394984"/>
    <lineage>
        <taxon>Eukaryota</taxon>
        <taxon>Metamonada</taxon>
        <taxon>Diplomonadida</taxon>
        <taxon>Hexamitidae</taxon>
        <taxon>Giardiinae</taxon>
        <taxon>Giardia</taxon>
    </lineage>
</organism>
<dbReference type="VEuPathDB" id="GiardiaDB:QR46_2274"/>
<evidence type="ECO:0000313" key="4">
    <source>
        <dbReference type="Proteomes" id="UP000070089"/>
    </source>
</evidence>
<dbReference type="InterPro" id="IPR010441">
    <property type="entry name" value="CH_2"/>
</dbReference>
<dbReference type="GO" id="GO:0051493">
    <property type="term" value="P:regulation of cytoskeleton organization"/>
    <property type="evidence" value="ECO:0007669"/>
    <property type="project" value="TreeGrafter"/>
</dbReference>
<evidence type="ECO:0000256" key="1">
    <source>
        <dbReference type="SAM" id="MobiDB-lite"/>
    </source>
</evidence>
<evidence type="ECO:0000259" key="2">
    <source>
        <dbReference type="Pfam" id="PF06294"/>
    </source>
</evidence>
<gene>
    <name evidence="3" type="ORF">QR46_2274</name>
</gene>
<dbReference type="PANTHER" id="PTHR12509:SF8">
    <property type="entry name" value="SPERMATOGENESIS-ASSOCIATED PROTEIN 4"/>
    <property type="match status" value="1"/>
</dbReference>
<dbReference type="GO" id="GO:0008017">
    <property type="term" value="F:microtubule binding"/>
    <property type="evidence" value="ECO:0007669"/>
    <property type="project" value="TreeGrafter"/>
</dbReference>
<proteinExistence type="predicted"/>
<feature type="domain" description="CH-like" evidence="2">
    <location>
        <begin position="8"/>
        <end position="100"/>
    </location>
</feature>
<protein>
    <recommendedName>
        <fullName evidence="2">CH-like domain-containing protein</fullName>
    </recommendedName>
</protein>
<feature type="region of interest" description="Disordered" evidence="1">
    <location>
        <begin position="659"/>
        <end position="679"/>
    </location>
</feature>
<dbReference type="InterPro" id="IPR052111">
    <property type="entry name" value="Spermatogenesis_Ciliary_MAP"/>
</dbReference>
<comment type="caution">
    <text evidence="3">The sequence shown here is derived from an EMBL/GenBank/DDBJ whole genome shotgun (WGS) entry which is preliminary data.</text>
</comment>
<dbReference type="Gene3D" id="1.10.418.10">
    <property type="entry name" value="Calponin-like domain"/>
    <property type="match status" value="1"/>
</dbReference>
<dbReference type="AlphaFoldDB" id="A0A132NUI2"/>
<dbReference type="EMBL" id="JXTI01000058">
    <property type="protein sequence ID" value="KWX13739.1"/>
    <property type="molecule type" value="Genomic_DNA"/>
</dbReference>
<dbReference type="Pfam" id="PF06294">
    <property type="entry name" value="CH_2"/>
    <property type="match status" value="1"/>
</dbReference>
<dbReference type="OrthoDB" id="62528at2759"/>
<dbReference type="PANTHER" id="PTHR12509">
    <property type="entry name" value="SPERMATOGENESIS-ASSOCIATED 4-RELATED"/>
    <property type="match status" value="1"/>
</dbReference>
<reference evidence="3 4" key="1">
    <citation type="journal article" date="2015" name="Mol. Biochem. Parasitol.">
        <title>Identification of polymorphic genes for use in assemblage B genotyping assays through comparative genomics of multiple assemblage B Giardia duodenalis isolates.</title>
        <authorList>
            <person name="Wielinga C."/>
            <person name="Thompson R.C."/>
            <person name="Monis P."/>
            <person name="Ryan U."/>
        </authorList>
    </citation>
    <scope>NUCLEOTIDE SEQUENCE [LARGE SCALE GENOMIC DNA]</scope>
    <source>
        <strain evidence="3 4">BAH15c1</strain>
    </source>
</reference>
<feature type="region of interest" description="Disordered" evidence="1">
    <location>
        <begin position="491"/>
        <end position="517"/>
    </location>
</feature>
<sequence>MKLPYQLISWCLRQGITTQLRFPRQDLQNGYLIAELLSKFYPEHLKIVQFDNQNSTTVTSKNWNRIATVAPKIKLSLTNTEVEACKAGDEQTLISVLKRIHSLHTGKDLVESKEVTRPTSTDEDRVLSKGTVSKLGVALNTNQQNQTITQDPLKFLVTRNLDNIHPMSAQEQTTFATATNLSTILIHGDADGLTAASTRQNNSMLSMRPSTAAVADDGVAFGTNIGSTGAFNEDKVLPKNVPKFARGAYLSTRRLLMELSTACKNAIMSLPELQNMLEMIDPRVDTVYPFVTICLRVPSENAAELFDALILELKPFTTLLVDQITASPFLFWELLKLLILSSTNLRMVTSPKADFPRQATEYLLHLIAELGRSSPSSLSLIFNHIIKTRLMHVIDLREFGLHNFIDLYMAFLPIMEHESALDIVTNIIQLADNNFREKSGGRYMINPSKLRLAVLTSIVSVISGYFVKFSHDPRFMIYGMFVVPLKQQLGEGRDDNSKSSSPVRFSERENVHASTGTAQSCSEYSVSTGYGVMIQGDDGEETLSGRELLEQMLLDILYVITRLLVGSETLLIDERIVVLDLLFRCCAANPQELMPHTEPTIIAVFESIVNRTKPYITIVSDTDNTEGRARSSHQPYKVVNASPKQGTNKLTALCSGNDLQTIPEEGSKRGSLSSNPVVKAPRRASLASLSVPETHAIVDSLHSSTNTASLGPSVSVGTSQVSIAPVDRHSPIAVINTVASERSTGETSPEHSTEGAAKVNTHSINCQYDNIPYLHYEMLLSLVLILRRYASLCIKDRYDTPLILVSYDLERAIMDFHEQLSPVSLLIGILSSTGRNMDMMKHITPLTIQGILDNQEKAEAYNETLHVLKCIMYILIRYPDMTEIVFAALDGKGDFEQSIVSYPPHCYLKIVQALYPGSELMEIVPALLCAAVTYSKEFLANESIDPNNYFIAIARLIEFIPDISCFVYDHLSDELFTQITDPRVSETASSLLTDLLIELDSIVDEQELQASIHALIQYAFNSNEILLPNKRGAFSGKLMEECQQSVIAFLNSLTMVPTALSLIRDLLIKTDSEDYGNAQLAKFIRSILEESSVGED</sequence>
<evidence type="ECO:0000313" key="3">
    <source>
        <dbReference type="EMBL" id="KWX13739.1"/>
    </source>
</evidence>
<dbReference type="Proteomes" id="UP000070089">
    <property type="component" value="Unassembled WGS sequence"/>
</dbReference>